<reference evidence="4" key="1">
    <citation type="submission" date="2016-04" db="UniProtKB">
        <authorList>
            <consortium name="WormBaseParasite"/>
        </authorList>
    </citation>
    <scope>IDENTIFICATION</scope>
</reference>
<sequence>MFVDDDEEAPLLDENESASEPHRVPTDLIKRTTMAGPRRTNGCNAASLLVRFDEYWPFASTVVAYYYIKNGSRISHEAHLVTSSVERWLQHDFDLKPDPGVHEVCAQIIRQPELRHQVCRVIVDRLECPFPEQNRVPPLHFSLFYISFAFFISR</sequence>
<evidence type="ECO:0000313" key="2">
    <source>
        <dbReference type="EMBL" id="VDL77488.1"/>
    </source>
</evidence>
<evidence type="ECO:0000256" key="1">
    <source>
        <dbReference type="SAM" id="MobiDB-lite"/>
    </source>
</evidence>
<name>A0A158R1J3_NIPBR</name>
<dbReference type="EMBL" id="UYSL01021179">
    <property type="protein sequence ID" value="VDL77488.1"/>
    <property type="molecule type" value="Genomic_DNA"/>
</dbReference>
<reference evidence="2 3" key="2">
    <citation type="submission" date="2018-11" db="EMBL/GenBank/DDBJ databases">
        <authorList>
            <consortium name="Pathogen Informatics"/>
        </authorList>
    </citation>
    <scope>NUCLEOTIDE SEQUENCE [LARGE SCALE GENOMIC DNA]</scope>
</reference>
<keyword evidence="3" id="KW-1185">Reference proteome</keyword>
<evidence type="ECO:0000313" key="4">
    <source>
        <dbReference type="WBParaSite" id="NBR_0001389801-mRNA-1"/>
    </source>
</evidence>
<dbReference type="WBParaSite" id="NBR_0001389801-mRNA-1">
    <property type="protein sequence ID" value="NBR_0001389801-mRNA-1"/>
    <property type="gene ID" value="NBR_0001389801"/>
</dbReference>
<feature type="region of interest" description="Disordered" evidence="1">
    <location>
        <begin position="1"/>
        <end position="23"/>
    </location>
</feature>
<dbReference type="AlphaFoldDB" id="A0A158R1J3"/>
<protein>
    <submittedName>
        <fullName evidence="2 4">Uncharacterized protein</fullName>
    </submittedName>
</protein>
<dbReference type="Proteomes" id="UP000271162">
    <property type="component" value="Unassembled WGS sequence"/>
</dbReference>
<proteinExistence type="predicted"/>
<accession>A0A158R1J3</accession>
<gene>
    <name evidence="2" type="ORF">NBR_LOCUS13899</name>
</gene>
<feature type="compositionally biased region" description="Acidic residues" evidence="1">
    <location>
        <begin position="1"/>
        <end position="17"/>
    </location>
</feature>
<organism evidence="4">
    <name type="scientific">Nippostrongylus brasiliensis</name>
    <name type="common">Rat hookworm</name>
    <dbReference type="NCBI Taxonomy" id="27835"/>
    <lineage>
        <taxon>Eukaryota</taxon>
        <taxon>Metazoa</taxon>
        <taxon>Ecdysozoa</taxon>
        <taxon>Nematoda</taxon>
        <taxon>Chromadorea</taxon>
        <taxon>Rhabditida</taxon>
        <taxon>Rhabditina</taxon>
        <taxon>Rhabditomorpha</taxon>
        <taxon>Strongyloidea</taxon>
        <taxon>Heligmosomidae</taxon>
        <taxon>Nippostrongylus</taxon>
    </lineage>
</organism>
<evidence type="ECO:0000313" key="3">
    <source>
        <dbReference type="Proteomes" id="UP000271162"/>
    </source>
</evidence>